<dbReference type="Proteomes" id="UP000049979">
    <property type="component" value="Unassembled WGS sequence"/>
</dbReference>
<dbReference type="Gene3D" id="1.10.3720.10">
    <property type="entry name" value="MetI-like"/>
    <property type="match status" value="1"/>
</dbReference>
<feature type="domain" description="ABC transmembrane type-1" evidence="8">
    <location>
        <begin position="93"/>
        <end position="289"/>
    </location>
</feature>
<dbReference type="InterPro" id="IPR000515">
    <property type="entry name" value="MetI-like"/>
</dbReference>
<dbReference type="GO" id="GO:0005886">
    <property type="term" value="C:plasma membrane"/>
    <property type="evidence" value="ECO:0007669"/>
    <property type="project" value="UniProtKB-SubCell"/>
</dbReference>
<evidence type="ECO:0000259" key="8">
    <source>
        <dbReference type="PROSITE" id="PS50928"/>
    </source>
</evidence>
<protein>
    <submittedName>
        <fullName evidence="10">Oligopeptide transport system permease protein oppB</fullName>
    </submittedName>
</protein>
<dbReference type="CDD" id="cd06261">
    <property type="entry name" value="TM_PBP2"/>
    <property type="match status" value="1"/>
</dbReference>
<feature type="transmembrane region" description="Helical" evidence="7">
    <location>
        <begin position="224"/>
        <end position="250"/>
    </location>
</feature>
<dbReference type="PANTHER" id="PTHR43163">
    <property type="entry name" value="DIPEPTIDE TRANSPORT SYSTEM PERMEASE PROTEIN DPPB-RELATED"/>
    <property type="match status" value="1"/>
</dbReference>
<evidence type="ECO:0000256" key="2">
    <source>
        <dbReference type="ARBA" id="ARBA00022448"/>
    </source>
</evidence>
<gene>
    <name evidence="10" type="primary">oppB</name>
    <name evidence="10" type="ORF">ERS852420_00876</name>
    <name evidence="9" type="ORF">M72_22831</name>
</gene>
<dbReference type="Proteomes" id="UP000095495">
    <property type="component" value="Unassembled WGS sequence"/>
</dbReference>
<reference evidence="11" key="1">
    <citation type="submission" date="2015-05" db="EMBL/GenBank/DDBJ databases">
        <authorList>
            <consortium name="Pathogen Informatics"/>
        </authorList>
    </citation>
    <scope>NUCLEOTIDE SEQUENCE [LARGE SCALE GENOMIC DNA]</scope>
    <source>
        <strain evidence="10 12">2789STDY5608863</strain>
        <strain evidence="11">M72</strain>
    </source>
</reference>
<keyword evidence="3" id="KW-1003">Cell membrane</keyword>
<proteinExistence type="inferred from homology"/>
<name>A0A0M6WHZ6_9FIRM</name>
<keyword evidence="4 7" id="KW-0812">Transmembrane</keyword>
<evidence type="ECO:0000256" key="1">
    <source>
        <dbReference type="ARBA" id="ARBA00004651"/>
    </source>
</evidence>
<keyword evidence="11" id="KW-1185">Reference proteome</keyword>
<dbReference type="STRING" id="301302.ERS852420_00876"/>
<feature type="transmembrane region" description="Helical" evidence="7">
    <location>
        <begin position="99"/>
        <end position="120"/>
    </location>
</feature>
<feature type="transmembrane region" description="Helical" evidence="7">
    <location>
        <begin position="270"/>
        <end position="289"/>
    </location>
</feature>
<keyword evidence="6 7" id="KW-0472">Membrane</keyword>
<dbReference type="Pfam" id="PF19300">
    <property type="entry name" value="BPD_transp_1_N"/>
    <property type="match status" value="1"/>
</dbReference>
<feature type="transmembrane region" description="Helical" evidence="7">
    <location>
        <begin position="129"/>
        <end position="158"/>
    </location>
</feature>
<evidence type="ECO:0000256" key="4">
    <source>
        <dbReference type="ARBA" id="ARBA00022692"/>
    </source>
</evidence>
<evidence type="ECO:0000256" key="5">
    <source>
        <dbReference type="ARBA" id="ARBA00022989"/>
    </source>
</evidence>
<feature type="transmembrane region" description="Helical" evidence="7">
    <location>
        <begin position="9"/>
        <end position="30"/>
    </location>
</feature>
<dbReference type="EMBL" id="CVRR01000008">
    <property type="protein sequence ID" value="CRL35052.1"/>
    <property type="molecule type" value="Genomic_DNA"/>
</dbReference>
<evidence type="ECO:0000313" key="11">
    <source>
        <dbReference type="Proteomes" id="UP000049979"/>
    </source>
</evidence>
<dbReference type="PANTHER" id="PTHR43163:SF6">
    <property type="entry name" value="DIPEPTIDE TRANSPORT SYSTEM PERMEASE PROTEIN DPPB-RELATED"/>
    <property type="match status" value="1"/>
</dbReference>
<feature type="transmembrane region" description="Helical" evidence="7">
    <location>
        <begin position="170"/>
        <end position="189"/>
    </location>
</feature>
<evidence type="ECO:0000313" key="12">
    <source>
        <dbReference type="Proteomes" id="UP000095495"/>
    </source>
</evidence>
<dbReference type="Pfam" id="PF00528">
    <property type="entry name" value="BPD_transp_1"/>
    <property type="match status" value="1"/>
</dbReference>
<dbReference type="EMBL" id="CYXV01000003">
    <property type="protein sequence ID" value="CUM81858.1"/>
    <property type="molecule type" value="Genomic_DNA"/>
</dbReference>
<dbReference type="RefSeq" id="WP_055067291.1">
    <property type="nucleotide sequence ID" value="NZ_CP173697.1"/>
</dbReference>
<reference evidence="9" key="2">
    <citation type="submission" date="2015-05" db="EMBL/GenBank/DDBJ databases">
        <authorList>
            <person name="Wang D.B."/>
            <person name="Wang M."/>
        </authorList>
    </citation>
    <scope>NUCLEOTIDE SEQUENCE [LARGE SCALE GENOMIC DNA]</scope>
    <source>
        <strain evidence="9">M72</strain>
    </source>
</reference>
<evidence type="ECO:0000256" key="7">
    <source>
        <dbReference type="RuleBase" id="RU363032"/>
    </source>
</evidence>
<comment type="similarity">
    <text evidence="7">Belongs to the binding-protein-dependent transport system permease family.</text>
</comment>
<dbReference type="GO" id="GO:0055085">
    <property type="term" value="P:transmembrane transport"/>
    <property type="evidence" value="ECO:0007669"/>
    <property type="project" value="InterPro"/>
</dbReference>
<accession>A0A0M6WHZ6</accession>
<dbReference type="AlphaFoldDB" id="A0A0M6WHZ6"/>
<dbReference type="SUPFAM" id="SSF161098">
    <property type="entry name" value="MetI-like"/>
    <property type="match status" value="1"/>
</dbReference>
<dbReference type="OrthoDB" id="9806409at2"/>
<evidence type="ECO:0000313" key="10">
    <source>
        <dbReference type="EMBL" id="CUM81858.1"/>
    </source>
</evidence>
<dbReference type="InterPro" id="IPR045621">
    <property type="entry name" value="BPD_transp_1_N"/>
</dbReference>
<comment type="subcellular location">
    <subcellularLocation>
        <location evidence="1 7">Cell membrane</location>
        <topology evidence="1 7">Multi-pass membrane protein</topology>
    </subcellularLocation>
</comment>
<evidence type="ECO:0000256" key="6">
    <source>
        <dbReference type="ARBA" id="ARBA00023136"/>
    </source>
</evidence>
<keyword evidence="2 7" id="KW-0813">Transport</keyword>
<sequence>MSKYLVKRVLLAILSILIVSAITFFVMNLIPGGPFNKEKATSKEAQQVLEERYNLDKPVPEQYVLYMNNLLHGDWGVSLHSGRNIGTEISRKFAVSAKLGGVAAIVAIIIGVILGSIAALTRNKLPDRLIVFFTTLGTAMPSFVLATLLLLVFCLKLGWIPVWSSSNPNYLLPIIALAAYPMAYITRLTKTSMLDALNQDYIRTARAKGVHRLKVIFKHALKNALIPVVTYVGPMVAYILTGSMVVENIFTIGGLGTEFVTSIVNRDYTMIMAITIFLAVLMVVANLLTDIAYKLIDPRITFE</sequence>
<keyword evidence="5 7" id="KW-1133">Transmembrane helix</keyword>
<dbReference type="PROSITE" id="PS50928">
    <property type="entry name" value="ABC_TM1"/>
    <property type="match status" value="1"/>
</dbReference>
<dbReference type="InterPro" id="IPR035906">
    <property type="entry name" value="MetI-like_sf"/>
</dbReference>
<organism evidence="9 11">
    <name type="scientific">Roseburia faecis</name>
    <dbReference type="NCBI Taxonomy" id="301302"/>
    <lineage>
        <taxon>Bacteria</taxon>
        <taxon>Bacillati</taxon>
        <taxon>Bacillota</taxon>
        <taxon>Clostridia</taxon>
        <taxon>Lachnospirales</taxon>
        <taxon>Lachnospiraceae</taxon>
        <taxon>Roseburia</taxon>
    </lineage>
</organism>
<dbReference type="GeneID" id="99748399"/>
<evidence type="ECO:0000256" key="3">
    <source>
        <dbReference type="ARBA" id="ARBA00022475"/>
    </source>
</evidence>
<evidence type="ECO:0000313" key="9">
    <source>
        <dbReference type="EMBL" id="CRL35052.1"/>
    </source>
</evidence>